<dbReference type="SUPFAM" id="SSF55347">
    <property type="entry name" value="Glyceraldehyde-3-phosphate dehydrogenase-like, C-terminal domain"/>
    <property type="match status" value="1"/>
</dbReference>
<dbReference type="CDD" id="cd05214">
    <property type="entry name" value="GAPDH_I_N"/>
    <property type="match status" value="1"/>
</dbReference>
<protein>
    <submittedName>
        <fullName evidence="6">Multivalent antigen sj97-GAPDH</fullName>
    </submittedName>
</protein>
<proteinExistence type="inferred from homology"/>
<dbReference type="EMBL" id="AGBW02014444">
    <property type="protein sequence ID" value="OWR41656.1"/>
    <property type="molecule type" value="Genomic_DNA"/>
</dbReference>
<dbReference type="Gene3D" id="3.40.50.720">
    <property type="entry name" value="NAD(P)-binding Rossmann-like Domain"/>
    <property type="match status" value="1"/>
</dbReference>
<dbReference type="Pfam" id="PF00044">
    <property type="entry name" value="Gp_dh_N"/>
    <property type="match status" value="1"/>
</dbReference>
<dbReference type="eggNOG" id="KOG0657">
    <property type="taxonomic scope" value="Eukaryota"/>
</dbReference>
<dbReference type="InterPro" id="IPR036291">
    <property type="entry name" value="NAD(P)-bd_dom_sf"/>
</dbReference>
<name>A0A212EJJ5_DANPL</name>
<comment type="similarity">
    <text evidence="1 4">Belongs to the glyceraldehyde-3-phosphate dehydrogenase family.</text>
</comment>
<evidence type="ECO:0000256" key="1">
    <source>
        <dbReference type="ARBA" id="ARBA00007406"/>
    </source>
</evidence>
<dbReference type="Pfam" id="PF02800">
    <property type="entry name" value="Gp_dh_C"/>
    <property type="match status" value="1"/>
</dbReference>
<dbReference type="AlphaFoldDB" id="A0A212EJJ5"/>
<feature type="compositionally biased region" description="Basic and acidic residues" evidence="5">
    <location>
        <begin position="511"/>
        <end position="524"/>
    </location>
</feature>
<keyword evidence="2" id="KW-0560">Oxidoreductase</keyword>
<dbReference type="GO" id="GO:0051287">
    <property type="term" value="F:NAD binding"/>
    <property type="evidence" value="ECO:0007669"/>
    <property type="project" value="InterPro"/>
</dbReference>
<dbReference type="STRING" id="278856.A0A212EJJ5"/>
<dbReference type="SUPFAM" id="SSF51735">
    <property type="entry name" value="NAD(P)-binding Rossmann-fold domains"/>
    <property type="match status" value="1"/>
</dbReference>
<gene>
    <name evidence="6" type="ORF">KGM_215487</name>
</gene>
<dbReference type="OrthoDB" id="1152826at2759"/>
<dbReference type="KEGG" id="dpl:KGM_215487"/>
<dbReference type="GO" id="GO:0004365">
    <property type="term" value="F:glyceraldehyde-3-phosphate dehydrogenase (NAD+) (phosphorylating) activity"/>
    <property type="evidence" value="ECO:0007669"/>
    <property type="project" value="UniProtKB-EC"/>
</dbReference>
<dbReference type="SMART" id="SM00846">
    <property type="entry name" value="Gp_dh_N"/>
    <property type="match status" value="1"/>
</dbReference>
<dbReference type="Gene3D" id="3.30.360.10">
    <property type="entry name" value="Dihydrodipicolinate Reductase, domain 2"/>
    <property type="match status" value="1"/>
</dbReference>
<feature type="compositionally biased region" description="Basic and acidic residues" evidence="5">
    <location>
        <begin position="486"/>
        <end position="503"/>
    </location>
</feature>
<evidence type="ECO:0000313" key="7">
    <source>
        <dbReference type="Proteomes" id="UP000007151"/>
    </source>
</evidence>
<reference evidence="6 7" key="1">
    <citation type="journal article" date="2011" name="Cell">
        <title>The monarch butterfly genome yields insights into long-distance migration.</title>
        <authorList>
            <person name="Zhan S."/>
            <person name="Merlin C."/>
            <person name="Boore J.L."/>
            <person name="Reppert S.M."/>
        </authorList>
    </citation>
    <scope>NUCLEOTIDE SEQUENCE [LARGE SCALE GENOMIC DNA]</scope>
    <source>
        <strain evidence="6">F-2</strain>
    </source>
</reference>
<evidence type="ECO:0000256" key="2">
    <source>
        <dbReference type="ARBA" id="ARBA00023002"/>
    </source>
</evidence>
<comment type="catalytic activity">
    <reaction evidence="3">
        <text>D-glyceraldehyde 3-phosphate + phosphate + NAD(+) = (2R)-3-phospho-glyceroyl phosphate + NADH + H(+)</text>
        <dbReference type="Rhea" id="RHEA:10300"/>
        <dbReference type="ChEBI" id="CHEBI:15378"/>
        <dbReference type="ChEBI" id="CHEBI:43474"/>
        <dbReference type="ChEBI" id="CHEBI:57540"/>
        <dbReference type="ChEBI" id="CHEBI:57604"/>
        <dbReference type="ChEBI" id="CHEBI:57945"/>
        <dbReference type="ChEBI" id="CHEBI:59776"/>
        <dbReference type="EC" id="1.2.1.12"/>
    </reaction>
</comment>
<organism evidence="6 7">
    <name type="scientific">Danaus plexippus plexippus</name>
    <dbReference type="NCBI Taxonomy" id="278856"/>
    <lineage>
        <taxon>Eukaryota</taxon>
        <taxon>Metazoa</taxon>
        <taxon>Ecdysozoa</taxon>
        <taxon>Arthropoda</taxon>
        <taxon>Hexapoda</taxon>
        <taxon>Insecta</taxon>
        <taxon>Pterygota</taxon>
        <taxon>Neoptera</taxon>
        <taxon>Endopterygota</taxon>
        <taxon>Lepidoptera</taxon>
        <taxon>Glossata</taxon>
        <taxon>Ditrysia</taxon>
        <taxon>Papilionoidea</taxon>
        <taxon>Nymphalidae</taxon>
        <taxon>Danainae</taxon>
        <taxon>Danaini</taxon>
        <taxon>Danaina</taxon>
        <taxon>Danaus</taxon>
        <taxon>Danaus</taxon>
    </lineage>
</organism>
<dbReference type="Proteomes" id="UP000007151">
    <property type="component" value="Unassembled WGS sequence"/>
</dbReference>
<accession>A0A212EJJ5</accession>
<evidence type="ECO:0000256" key="4">
    <source>
        <dbReference type="RuleBase" id="RU000397"/>
    </source>
</evidence>
<evidence type="ECO:0000256" key="3">
    <source>
        <dbReference type="ARBA" id="ARBA00047698"/>
    </source>
</evidence>
<keyword evidence="7" id="KW-1185">Reference proteome</keyword>
<dbReference type="InterPro" id="IPR020831">
    <property type="entry name" value="GlycerAld/Erythrose_P_DH"/>
</dbReference>
<sequence length="802" mass="91413">MVLKVGINGFGRIGRVIFRTCLENTDLEVKAINDPAVDIEYISYLIKFDSTHGKLKWDVTFKDNEITINGNNIKVFREKNPSNIPWQSASIQYVVEASGIFTNYDKASGHLSSKCVKRVLVTAPSIDVPMLIIGVNEDRINKDQKVISCASSTLYCLAPIIKVLEDNYTVEEGFITSIHAMTPSLKPLDGLCLKGKHWRDHRSIHQNIIPAATGACKALGKIIPGVKDKLTGLAFRVPVVNVSVLDITIRLNKSTSIGHIVKIIEDQIRSPLKNIIKASSDEAVSSDFLGEEKSCILDVNSCLQLTPNFFKLICWYENEYSYACRVVDSIKFLEKNCQLELVPKNIFRRLSVTPRISKERPIPFYNRDLFCNTLIQNRSKFYMEHGFNERPPTPMGSRRHVDMHNSGSIQSIYEQKHNYPAQNRTSLFQSCAPFETPDKERKNYQKTQERLEEVKKEFSKMVDMTEKLLKKSKESNSHLEYSTPKEQYKEEKDIKNDLLRERVTPSGIKDMVIDNKDENLKDQDDAQVQETKDDEFNDCSRLSDLGTSIDENDSSNDIRSVKNLNILSVNVEYIAKPNTNNERNDDTINDTFNYEKNYHRGTQNKTNLNESCTKEHSVNLVTSVKNKTELEISESCSTSAEKQQNKIKNAIPNKTNAIEIKKKIIGEIIKKMSKDTTEETKDVSLIYKKSSITNAVGNKLNDIYDKLDSTSATDSENSFQIHERKSQIIELTDLTNSIEDLARLDKICRIIEISDELSDKLLSALDKKEPNYKRKKWSLKDLCETIKLDEFCNKVFGPQTGK</sequence>
<dbReference type="InterPro" id="IPR020829">
    <property type="entry name" value="GlycerAld_3-P_DH_cat"/>
</dbReference>
<evidence type="ECO:0000313" key="6">
    <source>
        <dbReference type="EMBL" id="OWR41656.1"/>
    </source>
</evidence>
<comment type="caution">
    <text evidence="6">The sequence shown here is derived from an EMBL/GenBank/DDBJ whole genome shotgun (WGS) entry which is preliminary data.</text>
</comment>
<feature type="region of interest" description="Disordered" evidence="5">
    <location>
        <begin position="471"/>
        <end position="534"/>
    </location>
</feature>
<dbReference type="GO" id="GO:0005829">
    <property type="term" value="C:cytosol"/>
    <property type="evidence" value="ECO:0007669"/>
    <property type="project" value="TreeGrafter"/>
</dbReference>
<dbReference type="GO" id="GO:0006096">
    <property type="term" value="P:glycolytic process"/>
    <property type="evidence" value="ECO:0007669"/>
    <property type="project" value="TreeGrafter"/>
</dbReference>
<dbReference type="PRINTS" id="PR00078">
    <property type="entry name" value="G3PDHDRGNASE"/>
</dbReference>
<dbReference type="FunFam" id="3.40.50.720:FF:000001">
    <property type="entry name" value="Glyceraldehyde-3-phosphate dehydrogenase"/>
    <property type="match status" value="1"/>
</dbReference>
<dbReference type="InterPro" id="IPR020828">
    <property type="entry name" value="GlycerAld_3-P_DH_NAD(P)-bd"/>
</dbReference>
<dbReference type="PANTHER" id="PTHR10836">
    <property type="entry name" value="GLYCERALDEHYDE 3-PHOSPHATE DEHYDROGENASE"/>
    <property type="match status" value="1"/>
</dbReference>
<dbReference type="PANTHER" id="PTHR10836:SF134">
    <property type="entry name" value="GLYCERALDEHYDE-3-PHOSPHATE DEHYDROGENASE (PHOSPHORYLATING)"/>
    <property type="match status" value="1"/>
</dbReference>
<evidence type="ECO:0000256" key="5">
    <source>
        <dbReference type="SAM" id="MobiDB-lite"/>
    </source>
</evidence>